<keyword evidence="3" id="KW-1003">Cell membrane</keyword>
<evidence type="ECO:0000256" key="9">
    <source>
        <dbReference type="ARBA" id="ARBA00025772"/>
    </source>
</evidence>
<evidence type="ECO:0000256" key="3">
    <source>
        <dbReference type="ARBA" id="ARBA00022475"/>
    </source>
</evidence>
<protein>
    <recommendedName>
        <fullName evidence="2">Type II secretion system protein H</fullName>
    </recommendedName>
    <alternativeName>
        <fullName evidence="10">General secretion pathway protein H</fullName>
    </alternativeName>
</protein>
<dbReference type="InterPro" id="IPR012902">
    <property type="entry name" value="N_methyl_site"/>
</dbReference>
<comment type="caution">
    <text evidence="13">The sequence shown here is derived from an EMBL/GenBank/DDBJ whole genome shotgun (WGS) entry which is preliminary data.</text>
</comment>
<feature type="domain" description="General secretion pathway GspH" evidence="12">
    <location>
        <begin position="58"/>
        <end position="183"/>
    </location>
</feature>
<reference evidence="13 14" key="1">
    <citation type="submission" date="2019-03" db="EMBL/GenBank/DDBJ databases">
        <title>Genomic Encyclopedia of Type Strains, Phase IV (KMG-IV): sequencing the most valuable type-strain genomes for metagenomic binning, comparative biology and taxonomic classification.</title>
        <authorList>
            <person name="Goeker M."/>
        </authorList>
    </citation>
    <scope>NUCLEOTIDE SEQUENCE [LARGE SCALE GENOMIC DNA]</scope>
    <source>
        <strain evidence="13 14">DSM 21944</strain>
    </source>
</reference>
<dbReference type="PROSITE" id="PS00409">
    <property type="entry name" value="PROKAR_NTER_METHYL"/>
    <property type="match status" value="1"/>
</dbReference>
<comment type="subcellular location">
    <subcellularLocation>
        <location evidence="1">Cell inner membrane</location>
        <topology evidence="1">Single-pass membrane protein</topology>
    </subcellularLocation>
</comment>
<evidence type="ECO:0000313" key="14">
    <source>
        <dbReference type="Proteomes" id="UP000294599"/>
    </source>
</evidence>
<evidence type="ECO:0000256" key="5">
    <source>
        <dbReference type="ARBA" id="ARBA00022519"/>
    </source>
</evidence>
<dbReference type="GO" id="GO:0005886">
    <property type="term" value="C:plasma membrane"/>
    <property type="evidence" value="ECO:0007669"/>
    <property type="project" value="UniProtKB-SubCell"/>
</dbReference>
<evidence type="ECO:0000256" key="7">
    <source>
        <dbReference type="ARBA" id="ARBA00022989"/>
    </source>
</evidence>
<keyword evidence="14" id="KW-1185">Reference proteome</keyword>
<evidence type="ECO:0000256" key="11">
    <source>
        <dbReference type="SAM" id="Phobius"/>
    </source>
</evidence>
<keyword evidence="6 11" id="KW-0812">Transmembrane</keyword>
<comment type="similarity">
    <text evidence="9">Belongs to the GSP H family.</text>
</comment>
<accession>A0A4R3L750</accession>
<evidence type="ECO:0000256" key="6">
    <source>
        <dbReference type="ARBA" id="ARBA00022692"/>
    </source>
</evidence>
<keyword evidence="8 11" id="KW-0472">Membrane</keyword>
<evidence type="ECO:0000256" key="1">
    <source>
        <dbReference type="ARBA" id="ARBA00004377"/>
    </source>
</evidence>
<dbReference type="AlphaFoldDB" id="A0A4R3L750"/>
<evidence type="ECO:0000256" key="4">
    <source>
        <dbReference type="ARBA" id="ARBA00022481"/>
    </source>
</evidence>
<dbReference type="NCBIfam" id="TIGR02532">
    <property type="entry name" value="IV_pilin_GFxxxE"/>
    <property type="match status" value="1"/>
</dbReference>
<dbReference type="Pfam" id="PF12019">
    <property type="entry name" value="GspH"/>
    <property type="match status" value="1"/>
</dbReference>
<dbReference type="Proteomes" id="UP000294599">
    <property type="component" value="Unassembled WGS sequence"/>
</dbReference>
<dbReference type="Pfam" id="PF07963">
    <property type="entry name" value="N_methyl"/>
    <property type="match status" value="1"/>
</dbReference>
<dbReference type="OrthoDB" id="2313614at2"/>
<keyword evidence="5" id="KW-0997">Cell inner membrane</keyword>
<feature type="transmembrane region" description="Helical" evidence="11">
    <location>
        <begin position="20"/>
        <end position="44"/>
    </location>
</feature>
<organism evidence="13 14">
    <name type="scientific">Pseudofulvimonas gallinarii</name>
    <dbReference type="NCBI Taxonomy" id="634155"/>
    <lineage>
        <taxon>Bacteria</taxon>
        <taxon>Pseudomonadati</taxon>
        <taxon>Pseudomonadota</taxon>
        <taxon>Gammaproteobacteria</taxon>
        <taxon>Lysobacterales</taxon>
        <taxon>Rhodanobacteraceae</taxon>
        <taxon>Pseudofulvimonas</taxon>
    </lineage>
</organism>
<dbReference type="SUPFAM" id="SSF54523">
    <property type="entry name" value="Pili subunits"/>
    <property type="match status" value="1"/>
</dbReference>
<evidence type="ECO:0000256" key="10">
    <source>
        <dbReference type="ARBA" id="ARBA00030775"/>
    </source>
</evidence>
<dbReference type="EMBL" id="SMAF01000024">
    <property type="protein sequence ID" value="TCS94034.1"/>
    <property type="molecule type" value="Genomic_DNA"/>
</dbReference>
<dbReference type="RefSeq" id="WP_123521026.1">
    <property type="nucleotide sequence ID" value="NZ_JBHLWF010000010.1"/>
</dbReference>
<sequence length="199" mass="20486">MNAPYRPRPSSRPAPTRLAGFTLVELMISIAVLAILLAMAVPSLREVGLNSRSSGMINTLLADLSTARSEAVKTARPTYIVAIGGDWANGWNIWTDTNLNGAQDGDEPTLKSQDPINGGYTSAETAFLLRAIEGASGGGSNVAQIAFGAQGQTVLPSTGARFGLCRPDGNAARSTGIQVSVAGRAQAVKGLPGLTMGCS</sequence>
<evidence type="ECO:0000313" key="13">
    <source>
        <dbReference type="EMBL" id="TCS94034.1"/>
    </source>
</evidence>
<dbReference type="InterPro" id="IPR045584">
    <property type="entry name" value="Pilin-like"/>
</dbReference>
<dbReference type="GO" id="GO:0015627">
    <property type="term" value="C:type II protein secretion system complex"/>
    <property type="evidence" value="ECO:0007669"/>
    <property type="project" value="InterPro"/>
</dbReference>
<keyword evidence="4" id="KW-0488">Methylation</keyword>
<name>A0A4R3L750_9GAMM</name>
<proteinExistence type="inferred from homology"/>
<dbReference type="GO" id="GO:0015628">
    <property type="term" value="P:protein secretion by the type II secretion system"/>
    <property type="evidence" value="ECO:0007669"/>
    <property type="project" value="InterPro"/>
</dbReference>
<dbReference type="InterPro" id="IPR022346">
    <property type="entry name" value="T2SS_GspH"/>
</dbReference>
<evidence type="ECO:0000256" key="8">
    <source>
        <dbReference type="ARBA" id="ARBA00023136"/>
    </source>
</evidence>
<dbReference type="Gene3D" id="3.55.40.10">
    <property type="entry name" value="minor pseudopilin epsh domain"/>
    <property type="match status" value="1"/>
</dbReference>
<gene>
    <name evidence="13" type="ORF">EDC25_1249</name>
</gene>
<evidence type="ECO:0000256" key="2">
    <source>
        <dbReference type="ARBA" id="ARBA00021549"/>
    </source>
</evidence>
<keyword evidence="7 11" id="KW-1133">Transmembrane helix</keyword>
<evidence type="ECO:0000259" key="12">
    <source>
        <dbReference type="Pfam" id="PF12019"/>
    </source>
</evidence>